<feature type="non-terminal residue" evidence="1">
    <location>
        <position position="1"/>
    </location>
</feature>
<proteinExistence type="predicted"/>
<dbReference type="AlphaFoldDB" id="A0A9N9EEY1"/>
<organism evidence="1 2">
    <name type="scientific">Paraglomus brasilianum</name>
    <dbReference type="NCBI Taxonomy" id="144538"/>
    <lineage>
        <taxon>Eukaryota</taxon>
        <taxon>Fungi</taxon>
        <taxon>Fungi incertae sedis</taxon>
        <taxon>Mucoromycota</taxon>
        <taxon>Glomeromycotina</taxon>
        <taxon>Glomeromycetes</taxon>
        <taxon>Paraglomerales</taxon>
        <taxon>Paraglomeraceae</taxon>
        <taxon>Paraglomus</taxon>
    </lineage>
</organism>
<keyword evidence="2" id="KW-1185">Reference proteome</keyword>
<feature type="non-terminal residue" evidence="1">
    <location>
        <position position="78"/>
    </location>
</feature>
<accession>A0A9N9EEY1</accession>
<dbReference type="EMBL" id="CAJVPI010005008">
    <property type="protein sequence ID" value="CAG8671292.1"/>
    <property type="molecule type" value="Genomic_DNA"/>
</dbReference>
<dbReference type="Proteomes" id="UP000789739">
    <property type="component" value="Unassembled WGS sequence"/>
</dbReference>
<gene>
    <name evidence="1" type="ORF">PBRASI_LOCUS11317</name>
</gene>
<dbReference type="OrthoDB" id="10422259at2759"/>
<name>A0A9N9EEY1_9GLOM</name>
<comment type="caution">
    <text evidence="1">The sequence shown here is derived from an EMBL/GenBank/DDBJ whole genome shotgun (WGS) entry which is preliminary data.</text>
</comment>
<evidence type="ECO:0000313" key="1">
    <source>
        <dbReference type="EMBL" id="CAG8671292.1"/>
    </source>
</evidence>
<protein>
    <submittedName>
        <fullName evidence="1">655_t:CDS:1</fullName>
    </submittedName>
</protein>
<evidence type="ECO:0000313" key="2">
    <source>
        <dbReference type="Proteomes" id="UP000789739"/>
    </source>
</evidence>
<sequence>LYSGVIGAFLSMNEEETWITPNIFAAARWLSQHNCYIKPLVQYISSLSANSQPFPTAYYSPGDVRAPPFQQRDLVVAN</sequence>
<reference evidence="1" key="1">
    <citation type="submission" date="2021-06" db="EMBL/GenBank/DDBJ databases">
        <authorList>
            <person name="Kallberg Y."/>
            <person name="Tangrot J."/>
            <person name="Rosling A."/>
        </authorList>
    </citation>
    <scope>NUCLEOTIDE SEQUENCE</scope>
    <source>
        <strain evidence="1">BR232B</strain>
    </source>
</reference>